<evidence type="ECO:0000313" key="1">
    <source>
        <dbReference type="EMBL" id="KAJ7719629.1"/>
    </source>
</evidence>
<proteinExistence type="predicted"/>
<comment type="caution">
    <text evidence="1">The sequence shown here is derived from an EMBL/GenBank/DDBJ whole genome shotgun (WGS) entry which is preliminary data.</text>
</comment>
<dbReference type="AlphaFoldDB" id="A0AAD7MIW0"/>
<dbReference type="EMBL" id="JARJLG010000289">
    <property type="protein sequence ID" value="KAJ7719629.1"/>
    <property type="molecule type" value="Genomic_DNA"/>
</dbReference>
<sequence length="345" mass="39269">MASTILPFHHSDDFGYEIPIKTRSRTTSYAHFCQITLYNQVLAAQARHDKSLIDLPTELLIHILVISAFSRETAWTLAYASSWISDVTLAVRMEHVSIRTMRQLRSFNKLVYSSSRAAIAVRKLWIATNAGGPAEQIFIPDIVRACINLRALACQVGPLLALCSAGDPFLPSRVQLTVMDNMHAERGVNLVSQWSRIILSIHGIPFLQNITHLHLPCYHYAFTESFPAAHLPRLTHLAMISRRWHPPEFILDFGRALDRLSLRLTMVVLVLWEGRGRRNGPQFLPPWYTREMVQAARDCSENSNVVMYCPSESHQQLKFWNATLDGGEDIWSLARRQMAMFSDSD</sequence>
<reference evidence="1" key="1">
    <citation type="submission" date="2023-03" db="EMBL/GenBank/DDBJ databases">
        <title>Massive genome expansion in bonnet fungi (Mycena s.s.) driven by repeated elements and novel gene families across ecological guilds.</title>
        <authorList>
            <consortium name="Lawrence Berkeley National Laboratory"/>
            <person name="Harder C.B."/>
            <person name="Miyauchi S."/>
            <person name="Viragh M."/>
            <person name="Kuo A."/>
            <person name="Thoen E."/>
            <person name="Andreopoulos B."/>
            <person name="Lu D."/>
            <person name="Skrede I."/>
            <person name="Drula E."/>
            <person name="Henrissat B."/>
            <person name="Morin E."/>
            <person name="Kohler A."/>
            <person name="Barry K."/>
            <person name="LaButti K."/>
            <person name="Morin E."/>
            <person name="Salamov A."/>
            <person name="Lipzen A."/>
            <person name="Mereny Z."/>
            <person name="Hegedus B."/>
            <person name="Baldrian P."/>
            <person name="Stursova M."/>
            <person name="Weitz H."/>
            <person name="Taylor A."/>
            <person name="Grigoriev I.V."/>
            <person name="Nagy L.G."/>
            <person name="Martin F."/>
            <person name="Kauserud H."/>
        </authorList>
    </citation>
    <scope>NUCLEOTIDE SEQUENCE</scope>
    <source>
        <strain evidence="1">CBHHK188m</strain>
    </source>
</reference>
<gene>
    <name evidence="1" type="ORF">DFH07DRAFT_972848</name>
</gene>
<organism evidence="1 2">
    <name type="scientific">Mycena maculata</name>
    <dbReference type="NCBI Taxonomy" id="230809"/>
    <lineage>
        <taxon>Eukaryota</taxon>
        <taxon>Fungi</taxon>
        <taxon>Dikarya</taxon>
        <taxon>Basidiomycota</taxon>
        <taxon>Agaricomycotina</taxon>
        <taxon>Agaricomycetes</taxon>
        <taxon>Agaricomycetidae</taxon>
        <taxon>Agaricales</taxon>
        <taxon>Marasmiineae</taxon>
        <taxon>Mycenaceae</taxon>
        <taxon>Mycena</taxon>
    </lineage>
</organism>
<dbReference type="Proteomes" id="UP001215280">
    <property type="component" value="Unassembled WGS sequence"/>
</dbReference>
<protein>
    <recommendedName>
        <fullName evidence="3">F-box domain-containing protein</fullName>
    </recommendedName>
</protein>
<evidence type="ECO:0008006" key="3">
    <source>
        <dbReference type="Google" id="ProtNLM"/>
    </source>
</evidence>
<accession>A0AAD7MIW0</accession>
<name>A0AAD7MIW0_9AGAR</name>
<keyword evidence="2" id="KW-1185">Reference proteome</keyword>
<evidence type="ECO:0000313" key="2">
    <source>
        <dbReference type="Proteomes" id="UP001215280"/>
    </source>
</evidence>